<evidence type="ECO:0000259" key="1">
    <source>
        <dbReference type="PROSITE" id="PS51786"/>
    </source>
</evidence>
<sequence>MGMVGFTLIFTVLVLAAVATQISVPWVAIEPGSASPAEDRVSVTGAPTFAPDGDILFLTVRVNRLSLLELLTKSRDTAIDLVSERDYFGTSTPQQSRQQSKDLMVRAKSNAELVALSALGYQAFVNSGVRIESIEGGSAADGSLEQLEVITSVDGTATNTPQELITNLAGRAVGVSVTISVQRADESEKHDVTVTLGARPDGKTGGFLGITTSQRVSEAKNLPVMIDIDSGNVGGNSAGLAFTLAIIDELTDGSLTGNNRVAVTGSIELDGSVGEVGGISQKVVAARRAGAKYFLVPRSLEAEAKKNPGELIIIPISNLKEALDALASIGGNANSLALTLPAAKK</sequence>
<organism evidence="4">
    <name type="scientific">freshwater metagenome</name>
    <dbReference type="NCBI Taxonomy" id="449393"/>
    <lineage>
        <taxon>unclassified sequences</taxon>
        <taxon>metagenomes</taxon>
        <taxon>ecological metagenomes</taxon>
    </lineage>
</organism>
<evidence type="ECO:0000313" key="3">
    <source>
        <dbReference type="EMBL" id="CAB4836471.1"/>
    </source>
</evidence>
<dbReference type="Pfam" id="PF13180">
    <property type="entry name" value="PDZ_2"/>
    <property type="match status" value="1"/>
</dbReference>
<dbReference type="Pfam" id="PF05362">
    <property type="entry name" value="Lon_C"/>
    <property type="match status" value="1"/>
</dbReference>
<dbReference type="GO" id="GO:0006508">
    <property type="term" value="P:proteolysis"/>
    <property type="evidence" value="ECO:0007669"/>
    <property type="project" value="InterPro"/>
</dbReference>
<dbReference type="PANTHER" id="PTHR10046">
    <property type="entry name" value="ATP DEPENDENT LON PROTEASE FAMILY MEMBER"/>
    <property type="match status" value="1"/>
</dbReference>
<dbReference type="EMBL" id="CAFABA010000182">
    <property type="protein sequence ID" value="CAB4836471.1"/>
    <property type="molecule type" value="Genomic_DNA"/>
</dbReference>
<dbReference type="GO" id="GO:0030163">
    <property type="term" value="P:protein catabolic process"/>
    <property type="evidence" value="ECO:0007669"/>
    <property type="project" value="InterPro"/>
</dbReference>
<dbReference type="Gene3D" id="3.30.230.10">
    <property type="match status" value="1"/>
</dbReference>
<dbReference type="EMBL" id="CAFBMH010000114">
    <property type="protein sequence ID" value="CAB4926108.1"/>
    <property type="molecule type" value="Genomic_DNA"/>
</dbReference>
<dbReference type="GO" id="GO:0004176">
    <property type="term" value="F:ATP-dependent peptidase activity"/>
    <property type="evidence" value="ECO:0007669"/>
    <property type="project" value="InterPro"/>
</dbReference>
<gene>
    <name evidence="2" type="ORF">UFOPK2754_02531</name>
    <name evidence="3" type="ORF">UFOPK3139_02915</name>
    <name evidence="4" type="ORF">UFOPK3543_02375</name>
    <name evidence="5" type="ORF">UFOPK3967_00898</name>
</gene>
<dbReference type="GO" id="GO:0004252">
    <property type="term" value="F:serine-type endopeptidase activity"/>
    <property type="evidence" value="ECO:0007669"/>
    <property type="project" value="InterPro"/>
</dbReference>
<dbReference type="InterPro" id="IPR008269">
    <property type="entry name" value="Lon_proteolytic"/>
</dbReference>
<protein>
    <submittedName>
        <fullName evidence="4">Unannotated protein</fullName>
    </submittedName>
</protein>
<reference evidence="4" key="1">
    <citation type="submission" date="2020-05" db="EMBL/GenBank/DDBJ databases">
        <authorList>
            <person name="Chiriac C."/>
            <person name="Salcher M."/>
            <person name="Ghai R."/>
            <person name="Kavagutti S V."/>
        </authorList>
    </citation>
    <scope>NUCLEOTIDE SEQUENCE</scope>
</reference>
<dbReference type="InterPro" id="IPR001478">
    <property type="entry name" value="PDZ"/>
</dbReference>
<evidence type="ECO:0000313" key="4">
    <source>
        <dbReference type="EMBL" id="CAB4926108.1"/>
    </source>
</evidence>
<dbReference type="InterPro" id="IPR036034">
    <property type="entry name" value="PDZ_sf"/>
</dbReference>
<feature type="domain" description="Lon proteolytic" evidence="1">
    <location>
        <begin position="229"/>
        <end position="329"/>
    </location>
</feature>
<dbReference type="EMBL" id="CAEZYR010000117">
    <property type="protein sequence ID" value="CAB4762898.1"/>
    <property type="molecule type" value="Genomic_DNA"/>
</dbReference>
<dbReference type="InterPro" id="IPR014721">
    <property type="entry name" value="Ribsml_uS5_D2-typ_fold_subgr"/>
</dbReference>
<proteinExistence type="predicted"/>
<dbReference type="PROSITE" id="PS51786">
    <property type="entry name" value="LON_PROTEOLYTIC"/>
    <property type="match status" value="1"/>
</dbReference>
<dbReference type="InterPro" id="IPR027065">
    <property type="entry name" value="Lon_Prtase"/>
</dbReference>
<dbReference type="SUPFAM" id="SSF54211">
    <property type="entry name" value="Ribosomal protein S5 domain 2-like"/>
    <property type="match status" value="1"/>
</dbReference>
<evidence type="ECO:0000313" key="5">
    <source>
        <dbReference type="EMBL" id="CAB4989361.1"/>
    </source>
</evidence>
<evidence type="ECO:0000313" key="2">
    <source>
        <dbReference type="EMBL" id="CAB4762898.1"/>
    </source>
</evidence>
<name>A0A6J7I538_9ZZZZ</name>
<dbReference type="InterPro" id="IPR020568">
    <property type="entry name" value="Ribosomal_Su5_D2-typ_SF"/>
</dbReference>
<accession>A0A6J7I538</accession>
<dbReference type="EMBL" id="CAFBOS010000041">
    <property type="protein sequence ID" value="CAB4989361.1"/>
    <property type="molecule type" value="Genomic_DNA"/>
</dbReference>
<dbReference type="SUPFAM" id="SSF50156">
    <property type="entry name" value="PDZ domain-like"/>
    <property type="match status" value="1"/>
</dbReference>
<dbReference type="GO" id="GO:0005524">
    <property type="term" value="F:ATP binding"/>
    <property type="evidence" value="ECO:0007669"/>
    <property type="project" value="InterPro"/>
</dbReference>
<dbReference type="AlphaFoldDB" id="A0A6J7I538"/>